<organism evidence="2 3">
    <name type="scientific">Pedobacter hiemivivus</name>
    <dbReference type="NCBI Taxonomy" id="2530454"/>
    <lineage>
        <taxon>Bacteria</taxon>
        <taxon>Pseudomonadati</taxon>
        <taxon>Bacteroidota</taxon>
        <taxon>Sphingobacteriia</taxon>
        <taxon>Sphingobacteriales</taxon>
        <taxon>Sphingobacteriaceae</taxon>
        <taxon>Pedobacter</taxon>
    </lineage>
</organism>
<dbReference type="GO" id="GO:0016798">
    <property type="term" value="F:hydrolase activity, acting on glycosyl bonds"/>
    <property type="evidence" value="ECO:0007669"/>
    <property type="project" value="UniProtKB-KW"/>
</dbReference>
<name>A0A4U1FX95_9SPHI</name>
<comment type="caution">
    <text evidence="2">The sequence shown here is derived from an EMBL/GenBank/DDBJ whole genome shotgun (WGS) entry which is preliminary data.</text>
</comment>
<evidence type="ECO:0000259" key="1">
    <source>
        <dbReference type="Pfam" id="PF09992"/>
    </source>
</evidence>
<dbReference type="InterPro" id="IPR018711">
    <property type="entry name" value="NAGPA"/>
</dbReference>
<dbReference type="PANTHER" id="PTHR40446">
    <property type="entry name" value="N-ACETYLGLUCOSAMINE-1-PHOSPHODIESTER ALPHA-N-ACETYLGLUCOSAMINIDASE"/>
    <property type="match status" value="1"/>
</dbReference>
<protein>
    <submittedName>
        <fullName evidence="2">Phosphodiester glycosidase family protein</fullName>
    </submittedName>
</protein>
<dbReference type="EMBL" id="SWDX01000016">
    <property type="protein sequence ID" value="TKC55561.1"/>
    <property type="molecule type" value="Genomic_DNA"/>
</dbReference>
<evidence type="ECO:0000313" key="2">
    <source>
        <dbReference type="EMBL" id="TKC55561.1"/>
    </source>
</evidence>
<dbReference type="PROSITE" id="PS51257">
    <property type="entry name" value="PROKAR_LIPOPROTEIN"/>
    <property type="match status" value="1"/>
</dbReference>
<gene>
    <name evidence="2" type="ORF">FBD94_24705</name>
</gene>
<sequence length="303" mass="33195">MMKINIAILLLFCHFFIACKTKEGVENPENKTDQGLKKEIDVAKSLKEKTALIKTINAYTVNSLADGVREINLKYTNNKNQQMAIFLFEVNLKNKNIAIKPLMPNGGKSYGRQSVPVMMEKNVFEGYQILGATNGDFFDSVTGEPRGLVYINGEAIRPVILTGWAFFAIDKNGYPLISGSSLYAQYSASILHALGGRQILVTGGQEIKQTDATIEPRTGIGYTSDNIVYMLVADGREENYSNGLSYAEMGSLMKALDVKEAINIDGGGSSTFVVNTDKIIVKNRPSDGTPRQVANGWAICVKK</sequence>
<dbReference type="Proteomes" id="UP000309594">
    <property type="component" value="Unassembled WGS sequence"/>
</dbReference>
<keyword evidence="2" id="KW-0326">Glycosidase</keyword>
<reference evidence="2 3" key="1">
    <citation type="submission" date="2019-04" db="EMBL/GenBank/DDBJ databases">
        <title>Pedobacter sp. RP-1-16 sp. nov., isolated from Arctic soil.</title>
        <authorList>
            <person name="Dahal R.H."/>
            <person name="Kim D.-U."/>
        </authorList>
    </citation>
    <scope>NUCLEOTIDE SEQUENCE [LARGE SCALE GENOMIC DNA]</scope>
    <source>
        <strain evidence="2 3">RP-1-16</strain>
    </source>
</reference>
<dbReference type="PANTHER" id="PTHR40446:SF2">
    <property type="entry name" value="N-ACETYLGLUCOSAMINE-1-PHOSPHODIESTER ALPHA-N-ACETYLGLUCOSAMINIDASE"/>
    <property type="match status" value="1"/>
</dbReference>
<dbReference type="AlphaFoldDB" id="A0A4U1FX95"/>
<accession>A0A4U1FX95</accession>
<evidence type="ECO:0000313" key="3">
    <source>
        <dbReference type="Proteomes" id="UP000309594"/>
    </source>
</evidence>
<proteinExistence type="predicted"/>
<feature type="domain" description="Phosphodiester glycosidase" evidence="1">
    <location>
        <begin position="130"/>
        <end position="299"/>
    </location>
</feature>
<keyword evidence="2" id="KW-0378">Hydrolase</keyword>
<dbReference type="Pfam" id="PF09992">
    <property type="entry name" value="NAGPA"/>
    <property type="match status" value="1"/>
</dbReference>
<dbReference type="RefSeq" id="WP_136882199.1">
    <property type="nucleotide sequence ID" value="NZ_SWDX01000016.1"/>
</dbReference>